<keyword evidence="2" id="KW-1185">Reference proteome</keyword>
<dbReference type="NCBIfam" id="TIGR03941">
    <property type="entry name" value="tRNA_deam_assoc"/>
    <property type="match status" value="1"/>
</dbReference>
<evidence type="ECO:0000313" key="1">
    <source>
        <dbReference type="EMBL" id="GAA0635683.1"/>
    </source>
</evidence>
<name>A0ABP3SIE9_9ACTN</name>
<accession>A0ABP3SIE9</accession>
<dbReference type="EMBL" id="BAAAHE010000049">
    <property type="protein sequence ID" value="GAA0635683.1"/>
    <property type="molecule type" value="Genomic_DNA"/>
</dbReference>
<proteinExistence type="predicted"/>
<dbReference type="Proteomes" id="UP001500957">
    <property type="component" value="Unassembled WGS sequence"/>
</dbReference>
<organism evidence="1 2">
    <name type="scientific">Sporichthya brevicatena</name>
    <dbReference type="NCBI Taxonomy" id="171442"/>
    <lineage>
        <taxon>Bacteria</taxon>
        <taxon>Bacillati</taxon>
        <taxon>Actinomycetota</taxon>
        <taxon>Actinomycetes</taxon>
        <taxon>Sporichthyales</taxon>
        <taxon>Sporichthyaceae</taxon>
        <taxon>Sporichthya</taxon>
    </lineage>
</organism>
<protein>
    <submittedName>
        <fullName evidence="1">tRNA adenosine deaminase-associated protein</fullName>
    </submittedName>
</protein>
<reference evidence="2" key="1">
    <citation type="journal article" date="2019" name="Int. J. Syst. Evol. Microbiol.">
        <title>The Global Catalogue of Microorganisms (GCM) 10K type strain sequencing project: providing services to taxonomists for standard genome sequencing and annotation.</title>
        <authorList>
            <consortium name="The Broad Institute Genomics Platform"/>
            <consortium name="The Broad Institute Genome Sequencing Center for Infectious Disease"/>
            <person name="Wu L."/>
            <person name="Ma J."/>
        </authorList>
    </citation>
    <scope>NUCLEOTIDE SEQUENCE [LARGE SCALE GENOMIC DNA]</scope>
    <source>
        <strain evidence="2">JCM 10671</strain>
    </source>
</reference>
<evidence type="ECO:0000313" key="2">
    <source>
        <dbReference type="Proteomes" id="UP001500957"/>
    </source>
</evidence>
<dbReference type="RefSeq" id="WP_344609010.1">
    <property type="nucleotide sequence ID" value="NZ_BAAAHE010000049.1"/>
</dbReference>
<gene>
    <name evidence="1" type="ORF">GCM10009547_44800</name>
</gene>
<sequence>MPSEATDFAVVVYREDDRWQATALPASAGQDLDSLVEATQRQAADGDAIGFVSIEDDFFVAVRVQGPDVSLLLSDVTAAGESPVAGEVLEALDLPLPGPDEDERVQPAGNLQIFADLGLSAMELGALCDDLDLYPDEMLDSIAARLGFAEPYRRALNAALAD</sequence>
<dbReference type="InterPro" id="IPR023869">
    <property type="entry name" value="tRNA_Adeno_NH3ase_assoc_put"/>
</dbReference>
<comment type="caution">
    <text evidence="1">The sequence shown here is derived from an EMBL/GenBank/DDBJ whole genome shotgun (WGS) entry which is preliminary data.</text>
</comment>